<reference evidence="1" key="1">
    <citation type="submission" date="2014-11" db="EMBL/GenBank/DDBJ databases">
        <authorList>
            <person name="Geib S."/>
        </authorList>
    </citation>
    <scope>NUCLEOTIDE SEQUENCE</scope>
</reference>
<dbReference type="InterPro" id="IPR043502">
    <property type="entry name" value="DNA/RNA_pol_sf"/>
</dbReference>
<accession>A0A0A1WIS4</accession>
<dbReference type="InterPro" id="IPR043128">
    <property type="entry name" value="Rev_trsase/Diguanyl_cyclase"/>
</dbReference>
<dbReference type="CDD" id="cd01644">
    <property type="entry name" value="RT_pepA17"/>
    <property type="match status" value="1"/>
</dbReference>
<dbReference type="Pfam" id="PF05380">
    <property type="entry name" value="Peptidase_A17"/>
    <property type="match status" value="1"/>
</dbReference>
<protein>
    <submittedName>
        <fullName evidence="1">RNA-directed RNA polymerase</fullName>
    </submittedName>
</protein>
<keyword evidence="1" id="KW-0808">Transferase</keyword>
<dbReference type="AlphaFoldDB" id="A0A0A1WIS4"/>
<dbReference type="Gene3D" id="3.10.10.10">
    <property type="entry name" value="HIV Type 1 Reverse Transcriptase, subunit A, domain 1"/>
    <property type="match status" value="1"/>
</dbReference>
<evidence type="ECO:0000313" key="1">
    <source>
        <dbReference type="EMBL" id="JAC98267.1"/>
    </source>
</evidence>
<keyword evidence="1" id="KW-0696">RNA-directed RNA polymerase</keyword>
<dbReference type="SUPFAM" id="SSF56672">
    <property type="entry name" value="DNA/RNA polymerases"/>
    <property type="match status" value="1"/>
</dbReference>
<dbReference type="Gene3D" id="3.30.70.270">
    <property type="match status" value="1"/>
</dbReference>
<proteinExistence type="predicted"/>
<dbReference type="EMBL" id="GBXI01016024">
    <property type="protein sequence ID" value="JAC98267.1"/>
    <property type="molecule type" value="Transcribed_RNA"/>
</dbReference>
<dbReference type="GO" id="GO:0071897">
    <property type="term" value="P:DNA biosynthetic process"/>
    <property type="evidence" value="ECO:0007669"/>
    <property type="project" value="UniProtKB-ARBA"/>
</dbReference>
<name>A0A0A1WIS4_ZEUCU</name>
<gene>
    <name evidence="1" type="primary">ORF1_5</name>
    <name evidence="1" type="ORF">g.49455</name>
</gene>
<reference evidence="1" key="2">
    <citation type="journal article" date="2015" name="Gigascience">
        <title>Reconstructing a comprehensive transcriptome assembly of a white-pupal translocated strain of the pest fruit fly Bactrocera cucurbitae.</title>
        <authorList>
            <person name="Sim S.B."/>
            <person name="Calla B."/>
            <person name="Hall B."/>
            <person name="DeRego T."/>
            <person name="Geib S.M."/>
        </authorList>
    </citation>
    <scope>NUCLEOTIDE SEQUENCE</scope>
</reference>
<organism evidence="1">
    <name type="scientific">Zeugodacus cucurbitae</name>
    <name type="common">Melon fruit fly</name>
    <name type="synonym">Bactrocera cucurbitae</name>
    <dbReference type="NCBI Taxonomy" id="28588"/>
    <lineage>
        <taxon>Eukaryota</taxon>
        <taxon>Metazoa</taxon>
        <taxon>Ecdysozoa</taxon>
        <taxon>Arthropoda</taxon>
        <taxon>Hexapoda</taxon>
        <taxon>Insecta</taxon>
        <taxon>Pterygota</taxon>
        <taxon>Neoptera</taxon>
        <taxon>Endopterygota</taxon>
        <taxon>Diptera</taxon>
        <taxon>Brachycera</taxon>
        <taxon>Muscomorpha</taxon>
        <taxon>Tephritoidea</taxon>
        <taxon>Tephritidae</taxon>
        <taxon>Zeugodacus</taxon>
        <taxon>Zeugodacus</taxon>
    </lineage>
</organism>
<sequence>MQMADLLWKFHSKKELGESRKQAVARLISMENKFKSNNKLKEEYNKFIKEYIDLGHMRKVDENQKGKYYLPHQAVIKENNITTKLRVVFDASAKASNGRSLNDIMCTGPKLQGDIFDIILKWRLWEIVITADVEKMFRQIKIAKKDQEYHRIVWRENNMQKMDEYELTTVTYGTASASYLAVRKLIEIANKCPNKKLQKIIKEDFYMDDLMTGADSVQEFGFHLRKWLSNHNSITENISNTGDNEIIQIKENEAVKTLGLHWDPQKGQFQFKINIKNSKSITKRSVLSQLAQIFDPLGWLSPIIVVAKLYIQKLWSLQSSWDNLLSEDLQKEWMQFIENLNLIENVRIPRWIGTYMDSQIQIHGFCDASERAYAAVIYIKKGTMLNFQQQKQKQTR</sequence>
<dbReference type="InterPro" id="IPR008042">
    <property type="entry name" value="Retrotrans_Pao"/>
</dbReference>
<dbReference type="PANTHER" id="PTHR47331">
    <property type="entry name" value="PHD-TYPE DOMAIN-CONTAINING PROTEIN"/>
    <property type="match status" value="1"/>
</dbReference>
<dbReference type="GO" id="GO:0003968">
    <property type="term" value="F:RNA-directed RNA polymerase activity"/>
    <property type="evidence" value="ECO:0007669"/>
    <property type="project" value="UniProtKB-KW"/>
</dbReference>
<keyword evidence="1" id="KW-0548">Nucleotidyltransferase</keyword>